<dbReference type="InterPro" id="IPR010982">
    <property type="entry name" value="Lambda_DNA-bd_dom_sf"/>
</dbReference>
<dbReference type="InterPro" id="IPR043917">
    <property type="entry name" value="DUF5753"/>
</dbReference>
<dbReference type="CDD" id="cd00093">
    <property type="entry name" value="HTH_XRE"/>
    <property type="match status" value="1"/>
</dbReference>
<keyword evidence="3" id="KW-1185">Reference proteome</keyword>
<organism evidence="2 3">
    <name type="scientific">Micromonospora pallida</name>
    <dbReference type="NCBI Taxonomy" id="145854"/>
    <lineage>
        <taxon>Bacteria</taxon>
        <taxon>Bacillati</taxon>
        <taxon>Actinomycetota</taxon>
        <taxon>Actinomycetes</taxon>
        <taxon>Micromonosporales</taxon>
        <taxon>Micromonosporaceae</taxon>
        <taxon>Micromonospora</taxon>
    </lineage>
</organism>
<dbReference type="Pfam" id="PF19054">
    <property type="entry name" value="DUF5753"/>
    <property type="match status" value="1"/>
</dbReference>
<dbReference type="SUPFAM" id="SSF47413">
    <property type="entry name" value="lambda repressor-like DNA-binding domains"/>
    <property type="match status" value="1"/>
</dbReference>
<dbReference type="EMBL" id="FMHW01000002">
    <property type="protein sequence ID" value="SCL38940.1"/>
    <property type="molecule type" value="Genomic_DNA"/>
</dbReference>
<evidence type="ECO:0000313" key="2">
    <source>
        <dbReference type="EMBL" id="SCL38940.1"/>
    </source>
</evidence>
<proteinExistence type="predicted"/>
<dbReference type="Pfam" id="PF13560">
    <property type="entry name" value="HTH_31"/>
    <property type="match status" value="1"/>
</dbReference>
<dbReference type="AlphaFoldDB" id="A0A1C6TAW1"/>
<protein>
    <submittedName>
        <fullName evidence="2">Helix-turn-helix domain-containing protein</fullName>
    </submittedName>
</protein>
<dbReference type="SMART" id="SM00530">
    <property type="entry name" value="HTH_XRE"/>
    <property type="match status" value="1"/>
</dbReference>
<dbReference type="STRING" id="145854.GA0074692_5187"/>
<sequence length="261" mass="28567">MADFLLSELRESRAARGLSQDDFGRLINYSGSHVSAVECGNRAPTKEYVEKVDEALGTGGIYTRLLRRVLTIDAAPVWLREWIEIEREAASLLWFEPAYVPGALQTPDYARATLAGGRFTPEEVEQRTVSRLERQSLLSREPAPLIVFVLDEAVLRSGPDSPGLMHAQLQRLVDSAELPTVQLHVVPASAGLYLGKAGAFILAEMPDGSRVAHVDTQLNAQIVSGPADIASLGKAWEAVRSEALPRRQSLDLIKEAAKTWT</sequence>
<dbReference type="Proteomes" id="UP000198959">
    <property type="component" value="Unassembled WGS sequence"/>
</dbReference>
<dbReference type="PROSITE" id="PS50943">
    <property type="entry name" value="HTH_CROC1"/>
    <property type="match status" value="1"/>
</dbReference>
<reference evidence="3" key="1">
    <citation type="submission" date="2016-06" db="EMBL/GenBank/DDBJ databases">
        <authorList>
            <person name="Varghese N."/>
            <person name="Submissions Spin"/>
        </authorList>
    </citation>
    <scope>NUCLEOTIDE SEQUENCE [LARGE SCALE GENOMIC DNA]</scope>
    <source>
        <strain evidence="3">DSM 43817</strain>
    </source>
</reference>
<dbReference type="InterPro" id="IPR001387">
    <property type="entry name" value="Cro/C1-type_HTH"/>
</dbReference>
<accession>A0A1C6TAW1</accession>
<feature type="domain" description="HTH cro/C1-type" evidence="1">
    <location>
        <begin position="9"/>
        <end position="58"/>
    </location>
</feature>
<name>A0A1C6TAW1_9ACTN</name>
<dbReference type="Gene3D" id="1.10.260.40">
    <property type="entry name" value="lambda repressor-like DNA-binding domains"/>
    <property type="match status" value="1"/>
</dbReference>
<dbReference type="GO" id="GO:0003677">
    <property type="term" value="F:DNA binding"/>
    <property type="evidence" value="ECO:0007669"/>
    <property type="project" value="InterPro"/>
</dbReference>
<gene>
    <name evidence="2" type="ORF">GA0074692_5187</name>
</gene>
<evidence type="ECO:0000313" key="3">
    <source>
        <dbReference type="Proteomes" id="UP000198959"/>
    </source>
</evidence>
<evidence type="ECO:0000259" key="1">
    <source>
        <dbReference type="PROSITE" id="PS50943"/>
    </source>
</evidence>